<sequence>MTITPHSKATKIDLFSLATPQMRTFHLTWIAFFLCFFGWFGIAPLMVYVREELSLTKAQIGNIIIASVAITIFMRLFIGWLCDKIGPRIAYTFLLTLGSIPVMSIGFADSYLSFLLLRLAIGAIGASFVITQYHTSVMFAPNIIGTANATTAGWGNLGGGVTQMVMPIIFGFFVAFGFTTGVSWRLAMIVPGIALFCMGIIYYFGTQDTPGGNFKDIKEAYPTFHGAKKNSLSNFLLVMKDVRVWFLFLAYGACFGIELTINNIAALYYVDQFKLEPATAGLIAGLFGLMNLFARTLGGAFGDRFGIKWGLRGRVVWLSMVLAGEGLCLILFSQMNTLILAISSMIIFSLFVQMSEGATFSVVPFINKKAIGAVSGIVGAGGNAGAVSAGFLFRGDLSYQNALLIIGLTVSVAAFFTLLIRFSHEEEKEVGDELDRILPPKQNEKEPSFVAAT</sequence>
<feature type="compositionally biased region" description="Basic and acidic residues" evidence="7">
    <location>
        <begin position="433"/>
        <end position="447"/>
    </location>
</feature>
<evidence type="ECO:0000256" key="4">
    <source>
        <dbReference type="ARBA" id="ARBA00022989"/>
    </source>
</evidence>
<feature type="domain" description="Major facilitator superfamily (MFS) profile" evidence="9">
    <location>
        <begin position="24"/>
        <end position="425"/>
    </location>
</feature>
<dbReference type="RefSeq" id="WP_174705625.1">
    <property type="nucleotide sequence ID" value="NZ_AP025028.1"/>
</dbReference>
<feature type="transmembrane region" description="Helical" evidence="8">
    <location>
        <begin position="89"/>
        <end position="108"/>
    </location>
</feature>
<dbReference type="InterPro" id="IPR020846">
    <property type="entry name" value="MFS_dom"/>
</dbReference>
<evidence type="ECO:0000256" key="1">
    <source>
        <dbReference type="ARBA" id="ARBA00004141"/>
    </source>
</evidence>
<feature type="transmembrane region" description="Helical" evidence="8">
    <location>
        <begin position="114"/>
        <end position="133"/>
    </location>
</feature>
<name>A0ABM7UIT3_9LEPT</name>
<evidence type="ECO:0000256" key="6">
    <source>
        <dbReference type="ARBA" id="ARBA00023136"/>
    </source>
</evidence>
<feature type="transmembrane region" description="Helical" evidence="8">
    <location>
        <begin position="184"/>
        <end position="205"/>
    </location>
</feature>
<evidence type="ECO:0000313" key="10">
    <source>
        <dbReference type="EMBL" id="BDA78672.1"/>
    </source>
</evidence>
<feature type="transmembrane region" description="Helical" evidence="8">
    <location>
        <begin position="60"/>
        <end position="82"/>
    </location>
</feature>
<keyword evidence="11" id="KW-1185">Reference proteome</keyword>
<keyword evidence="6 8" id="KW-0472">Membrane</keyword>
<evidence type="ECO:0000256" key="8">
    <source>
        <dbReference type="SAM" id="Phobius"/>
    </source>
</evidence>
<dbReference type="InterPro" id="IPR036259">
    <property type="entry name" value="MFS_trans_sf"/>
</dbReference>
<reference evidence="10 11" key="1">
    <citation type="submission" date="2021-08" db="EMBL/GenBank/DDBJ databases">
        <title>Complete genome sequence of Leptospira kobayashii strain E30.</title>
        <authorList>
            <person name="Nakao R."/>
            <person name="Nakamura S."/>
            <person name="Masuzawa T."/>
            <person name="Koizumi N."/>
        </authorList>
    </citation>
    <scope>NUCLEOTIDE SEQUENCE [LARGE SCALE GENOMIC DNA]</scope>
    <source>
        <strain evidence="10 11">E30</strain>
    </source>
</reference>
<evidence type="ECO:0000256" key="5">
    <source>
        <dbReference type="ARBA" id="ARBA00023063"/>
    </source>
</evidence>
<protein>
    <submittedName>
        <fullName evidence="10">MFS transporter</fullName>
    </submittedName>
</protein>
<dbReference type="EMBL" id="AP025028">
    <property type="protein sequence ID" value="BDA78672.1"/>
    <property type="molecule type" value="Genomic_DNA"/>
</dbReference>
<dbReference type="SUPFAM" id="SSF103473">
    <property type="entry name" value="MFS general substrate transporter"/>
    <property type="match status" value="1"/>
</dbReference>
<dbReference type="Pfam" id="PF07690">
    <property type="entry name" value="MFS_1"/>
    <property type="match status" value="1"/>
</dbReference>
<accession>A0ABM7UIT3</accession>
<gene>
    <name evidence="10" type="primary">crnA</name>
    <name evidence="10" type="ORF">LPTSP3_g16020</name>
</gene>
<keyword evidence="3 8" id="KW-0812">Transmembrane</keyword>
<dbReference type="InterPro" id="IPR044772">
    <property type="entry name" value="NO3_transporter"/>
</dbReference>
<keyword evidence="5" id="KW-0534">Nitrate assimilation</keyword>
<dbReference type="InterPro" id="IPR011701">
    <property type="entry name" value="MFS"/>
</dbReference>
<feature type="transmembrane region" description="Helical" evidence="8">
    <location>
        <begin position="370"/>
        <end position="393"/>
    </location>
</feature>
<dbReference type="CDD" id="cd17341">
    <property type="entry name" value="MFS_NRT2_like"/>
    <property type="match status" value="1"/>
</dbReference>
<dbReference type="PROSITE" id="PS50850">
    <property type="entry name" value="MFS"/>
    <property type="match status" value="1"/>
</dbReference>
<feature type="transmembrane region" description="Helical" evidence="8">
    <location>
        <begin position="399"/>
        <end position="420"/>
    </location>
</feature>
<evidence type="ECO:0000256" key="3">
    <source>
        <dbReference type="ARBA" id="ARBA00022692"/>
    </source>
</evidence>
<comment type="subcellular location">
    <subcellularLocation>
        <location evidence="1">Membrane</location>
        <topology evidence="1">Multi-pass membrane protein</topology>
    </subcellularLocation>
</comment>
<dbReference type="PANTHER" id="PTHR23515">
    <property type="entry name" value="HIGH-AFFINITY NITRATE TRANSPORTER 2.3"/>
    <property type="match status" value="1"/>
</dbReference>
<dbReference type="Proteomes" id="UP000245263">
    <property type="component" value="Chromosome 1"/>
</dbReference>
<keyword evidence="4 8" id="KW-1133">Transmembrane helix</keyword>
<feature type="transmembrane region" description="Helical" evidence="8">
    <location>
        <begin position="154"/>
        <end position="178"/>
    </location>
</feature>
<comment type="similarity">
    <text evidence="2">Belongs to the major facilitator superfamily. Nitrate/nitrite porter (TC 2.A.1.8) family.</text>
</comment>
<organism evidence="10 11">
    <name type="scientific">Leptospira kobayashii</name>
    <dbReference type="NCBI Taxonomy" id="1917830"/>
    <lineage>
        <taxon>Bacteria</taxon>
        <taxon>Pseudomonadati</taxon>
        <taxon>Spirochaetota</taxon>
        <taxon>Spirochaetia</taxon>
        <taxon>Leptospirales</taxon>
        <taxon>Leptospiraceae</taxon>
        <taxon>Leptospira</taxon>
    </lineage>
</organism>
<feature type="transmembrane region" description="Helical" evidence="8">
    <location>
        <begin position="244"/>
        <end position="269"/>
    </location>
</feature>
<dbReference type="Gene3D" id="1.20.1250.20">
    <property type="entry name" value="MFS general substrate transporter like domains"/>
    <property type="match status" value="2"/>
</dbReference>
<evidence type="ECO:0000256" key="2">
    <source>
        <dbReference type="ARBA" id="ARBA00008432"/>
    </source>
</evidence>
<feature type="transmembrane region" description="Helical" evidence="8">
    <location>
        <begin position="27"/>
        <end position="48"/>
    </location>
</feature>
<evidence type="ECO:0000256" key="7">
    <source>
        <dbReference type="SAM" id="MobiDB-lite"/>
    </source>
</evidence>
<feature type="region of interest" description="Disordered" evidence="7">
    <location>
        <begin position="433"/>
        <end position="453"/>
    </location>
</feature>
<proteinExistence type="inferred from homology"/>
<feature type="transmembrane region" description="Helical" evidence="8">
    <location>
        <begin position="275"/>
        <end position="294"/>
    </location>
</feature>
<evidence type="ECO:0000259" key="9">
    <source>
        <dbReference type="PROSITE" id="PS50850"/>
    </source>
</evidence>
<feature type="transmembrane region" description="Helical" evidence="8">
    <location>
        <begin position="338"/>
        <end position="363"/>
    </location>
</feature>
<evidence type="ECO:0000313" key="11">
    <source>
        <dbReference type="Proteomes" id="UP000245263"/>
    </source>
</evidence>